<dbReference type="InterPro" id="IPR005565">
    <property type="entry name" value="Hemolysn_activator_HlyB_C"/>
</dbReference>
<gene>
    <name evidence="9" type="ORF">GCM10023165_31640</name>
</gene>
<evidence type="ECO:0000259" key="6">
    <source>
        <dbReference type="Pfam" id="PF03865"/>
    </source>
</evidence>
<dbReference type="PANTHER" id="PTHR34597:SF3">
    <property type="entry name" value="OUTER MEMBRANE TRANSPORTER CDIB"/>
    <property type="match status" value="1"/>
</dbReference>
<proteinExistence type="predicted"/>
<keyword evidence="1" id="KW-1134">Transmembrane beta strand</keyword>
<keyword evidence="5" id="KW-0732">Signal</keyword>
<comment type="caution">
    <text evidence="9">The sequence shown here is derived from an EMBL/GenBank/DDBJ whole genome shotgun (WGS) entry which is preliminary data.</text>
</comment>
<keyword evidence="3" id="KW-0998">Cell outer membrane</keyword>
<feature type="signal peptide" evidence="5">
    <location>
        <begin position="1"/>
        <end position="17"/>
    </location>
</feature>
<organism evidence="9 10">
    <name type="scientific">Variovorax defluvii</name>
    <dbReference type="NCBI Taxonomy" id="913761"/>
    <lineage>
        <taxon>Bacteria</taxon>
        <taxon>Pseudomonadati</taxon>
        <taxon>Pseudomonadota</taxon>
        <taxon>Betaproteobacteria</taxon>
        <taxon>Burkholderiales</taxon>
        <taxon>Comamonadaceae</taxon>
        <taxon>Variovorax</taxon>
    </lineage>
</organism>
<feature type="region of interest" description="Disordered" evidence="4">
    <location>
        <begin position="38"/>
        <end position="65"/>
    </location>
</feature>
<dbReference type="InterPro" id="IPR027282">
    <property type="entry name" value="TPS"/>
</dbReference>
<dbReference type="InterPro" id="IPR051544">
    <property type="entry name" value="TPS_OM_transporter"/>
</dbReference>
<evidence type="ECO:0000256" key="1">
    <source>
        <dbReference type="ARBA" id="ARBA00022452"/>
    </source>
</evidence>
<dbReference type="Proteomes" id="UP001500975">
    <property type="component" value="Unassembled WGS sequence"/>
</dbReference>
<feature type="domain" description="Haemolysin activator HlyB C-terminal" evidence="6">
    <location>
        <begin position="217"/>
        <end position="528"/>
    </location>
</feature>
<dbReference type="InterPro" id="IPR013686">
    <property type="entry name" value="Polypept-transport_assoc_ShlB"/>
</dbReference>
<keyword evidence="10" id="KW-1185">Reference proteome</keyword>
<feature type="chain" id="PRO_5045872273" evidence="5">
    <location>
        <begin position="18"/>
        <end position="564"/>
    </location>
</feature>
<feature type="compositionally biased region" description="Basic and acidic residues" evidence="4">
    <location>
        <begin position="38"/>
        <end position="64"/>
    </location>
</feature>
<evidence type="ECO:0000256" key="3">
    <source>
        <dbReference type="ARBA" id="ARBA00023237"/>
    </source>
</evidence>
<reference evidence="10" key="1">
    <citation type="journal article" date="2019" name="Int. J. Syst. Evol. Microbiol.">
        <title>The Global Catalogue of Microorganisms (GCM) 10K type strain sequencing project: providing services to taxonomists for standard genome sequencing and annotation.</title>
        <authorList>
            <consortium name="The Broad Institute Genomics Platform"/>
            <consortium name="The Broad Institute Genome Sequencing Center for Infectious Disease"/>
            <person name="Wu L."/>
            <person name="Ma J."/>
        </authorList>
    </citation>
    <scope>NUCLEOTIDE SEQUENCE [LARGE SCALE GENOMIC DNA]</scope>
    <source>
        <strain evidence="10">JCM 17804</strain>
    </source>
</reference>
<evidence type="ECO:0000313" key="10">
    <source>
        <dbReference type="Proteomes" id="UP001500975"/>
    </source>
</evidence>
<keyword evidence="1" id="KW-0472">Membrane</keyword>
<evidence type="ECO:0000313" key="9">
    <source>
        <dbReference type="EMBL" id="GAA4346839.1"/>
    </source>
</evidence>
<dbReference type="Gene3D" id="2.40.160.50">
    <property type="entry name" value="membrane protein fhac: a member of the omp85/tpsb transporter family"/>
    <property type="match status" value="1"/>
</dbReference>
<evidence type="ECO:0000259" key="7">
    <source>
        <dbReference type="Pfam" id="PF08479"/>
    </source>
</evidence>
<evidence type="ECO:0000256" key="5">
    <source>
        <dbReference type="SAM" id="SignalP"/>
    </source>
</evidence>
<dbReference type="PIRSF" id="PIRSF029745">
    <property type="entry name" value="FhaC"/>
    <property type="match status" value="1"/>
</dbReference>
<accession>A0ABP8HXJ0</accession>
<keyword evidence="2" id="KW-0812">Transmembrane</keyword>
<dbReference type="EMBL" id="BAABGJ010000040">
    <property type="protein sequence ID" value="GAA4346839.1"/>
    <property type="molecule type" value="Genomic_DNA"/>
</dbReference>
<dbReference type="Pfam" id="PF03865">
    <property type="entry name" value="ShlB"/>
    <property type="match status" value="1"/>
</dbReference>
<dbReference type="Pfam" id="PF17287">
    <property type="entry name" value="POTRA_3"/>
    <property type="match status" value="1"/>
</dbReference>
<feature type="domain" description="Polypeptide-transport-associated ShlB-type" evidence="7">
    <location>
        <begin position="101"/>
        <end position="151"/>
    </location>
</feature>
<name>A0ABP8HXJ0_9BURK</name>
<protein>
    <submittedName>
        <fullName evidence="9">ShlB/FhaC/HecB family hemolysin secretion/activation protein</fullName>
    </submittedName>
</protein>
<dbReference type="Pfam" id="PF08479">
    <property type="entry name" value="POTRA_2"/>
    <property type="match status" value="1"/>
</dbReference>
<dbReference type="InterPro" id="IPR035251">
    <property type="entry name" value="ShlB_POTRA"/>
</dbReference>
<dbReference type="PANTHER" id="PTHR34597">
    <property type="entry name" value="SLR1661 PROTEIN"/>
    <property type="match status" value="1"/>
</dbReference>
<evidence type="ECO:0000256" key="4">
    <source>
        <dbReference type="SAM" id="MobiDB-lite"/>
    </source>
</evidence>
<feature type="domain" description="ShlB POTRA" evidence="8">
    <location>
        <begin position="152"/>
        <end position="206"/>
    </location>
</feature>
<evidence type="ECO:0000256" key="2">
    <source>
        <dbReference type="ARBA" id="ARBA00022692"/>
    </source>
</evidence>
<evidence type="ECO:0000259" key="8">
    <source>
        <dbReference type="Pfam" id="PF17287"/>
    </source>
</evidence>
<sequence>MLALPGALALPVPLPVAALPAAPAPFVELQRQQERARVLRQQQEDRIDRRRQAEPRAEDRRLPKDGAPCFRIDRIALAGEFAERFQWALEAAAGEDGSDSPIGRCLGIEGLDIVMTRLQRAVVARGYVSTRVLAAPQDPGQGRLTLTVIPGRIAAIRFAEGSDAGVSLANAIPARPGALLDLRDIEQGLENLQRAPTAGADIQIEPSKATDARPADSDLVVKYSQRFPLRTAVSLDNGGTRAAGRNQAGATLAWDNPFGLDDLFYLSLNHDAFQSDGRGTRAQTVHYSLPWGYWLASATASRNDFHQTVQGADQAYVYAGESANAELRLSRLVYRDQRRKTTLSLRGVRRSAHNVVNDAEVGVQRRTTAGWELGLAHREVIGEATLDANLAWRRGTGAFGALPAPEEPFGEGTARFRIVSGELGVNAPFQLGARKLRYTGLWRAQWNRSPLTPQDRFAIGGRYTVRGFDGEASLMGERGWLLRNDIGWALGWSGAEFYAGVDHGQVGGRATEGLSGRRLTGGVIGLRGAWKGLNYDLFAGAPIRRPEGFRTAGTTVGFSLNYSF</sequence>
<dbReference type="RefSeq" id="WP_345539045.1">
    <property type="nucleotide sequence ID" value="NZ_BAABGJ010000040.1"/>
</dbReference>